<dbReference type="RefSeq" id="WP_319007527.1">
    <property type="nucleotide sequence ID" value="NZ_JAWJZF010000162.1"/>
</dbReference>
<comment type="caution">
    <text evidence="1">The sequence shown here is derived from an EMBL/GenBank/DDBJ whole genome shotgun (WGS) entry which is preliminary data.</text>
</comment>
<gene>
    <name evidence="1" type="ORF">R2363_01885</name>
</gene>
<sequence>MDEFMGTQAPPRRIQDAVEALTAFEQAWSELTVLRRPEPAKVDWAAVESGLGTALPPDFKLLTELYPRLVVGDTLFVTSPQPGDEQAWVEATLEDLEIVEEWCEYAELDPPVQAFPASGGLLRCGSTDWGDYLLWSTSGDGAEWTITVATRGGGWWHYNGGLVQFLTGLVDGSVDQWGLHTIRPTITGHPPASA</sequence>
<proteinExistence type="predicted"/>
<dbReference type="EMBL" id="JAWJZF010000162">
    <property type="protein sequence ID" value="MDX2290936.1"/>
    <property type="molecule type" value="Genomic_DNA"/>
</dbReference>
<keyword evidence="2" id="KW-1185">Reference proteome</keyword>
<reference evidence="1 2" key="1">
    <citation type="submission" date="2023-10" db="EMBL/GenBank/DDBJ databases">
        <authorList>
            <person name="Wang X.X."/>
        </authorList>
    </citation>
    <scope>NUCLEOTIDE SEQUENCE [LARGE SCALE GENOMIC DNA]</scope>
    <source>
        <strain evidence="1 2">NBRC 12816</strain>
    </source>
</reference>
<dbReference type="Proteomes" id="UP001278571">
    <property type="component" value="Unassembled WGS sequence"/>
</dbReference>
<organism evidence="1 2">
    <name type="scientific">Streptomyces roseolus</name>
    <dbReference type="NCBI Taxonomy" id="67358"/>
    <lineage>
        <taxon>Bacteria</taxon>
        <taxon>Bacillati</taxon>
        <taxon>Actinomycetota</taxon>
        <taxon>Actinomycetes</taxon>
        <taxon>Kitasatosporales</taxon>
        <taxon>Streptomycetaceae</taxon>
        <taxon>Streptomyces</taxon>
    </lineage>
</organism>
<name>A0ABU4JZM5_9ACTN</name>
<evidence type="ECO:0000313" key="2">
    <source>
        <dbReference type="Proteomes" id="UP001278571"/>
    </source>
</evidence>
<accession>A0ABU4JZM5</accession>
<evidence type="ECO:0000313" key="1">
    <source>
        <dbReference type="EMBL" id="MDX2290936.1"/>
    </source>
</evidence>
<dbReference type="SUPFAM" id="SSF160631">
    <property type="entry name" value="SMI1/KNR4-like"/>
    <property type="match status" value="1"/>
</dbReference>
<protein>
    <submittedName>
        <fullName evidence="1">SMI1/KNR4 family protein</fullName>
    </submittedName>
</protein>
<dbReference type="InterPro" id="IPR037883">
    <property type="entry name" value="Knr4/Smi1-like_sf"/>
</dbReference>